<dbReference type="Proteomes" id="UP001519349">
    <property type="component" value="Unassembled WGS sequence"/>
</dbReference>
<proteinExistence type="predicted"/>
<name>A0ABS5AWB6_9STRE</name>
<sequence length="100" mass="12431">MLDKKEREKLEEEYGRKLLELERTEVRLDGYYYKFERETAALMEKLSYAFKGVSYEPAWQHLSQIEDNLNQYHQQYKKRLDDVLEARYQENRRFQQKLDE</sequence>
<organism evidence="1 2">
    <name type="scientific">Streptococcus panodentis</name>
    <dbReference type="NCBI Taxonomy" id="1581472"/>
    <lineage>
        <taxon>Bacteria</taxon>
        <taxon>Bacillati</taxon>
        <taxon>Bacillota</taxon>
        <taxon>Bacilli</taxon>
        <taxon>Lactobacillales</taxon>
        <taxon>Streptococcaceae</taxon>
        <taxon>Streptococcus</taxon>
    </lineage>
</organism>
<dbReference type="RefSeq" id="WP_209551199.1">
    <property type="nucleotide sequence ID" value="NZ_QFAY01000010.1"/>
</dbReference>
<evidence type="ECO:0000313" key="1">
    <source>
        <dbReference type="EMBL" id="MBP2620879.1"/>
    </source>
</evidence>
<gene>
    <name evidence="1" type="ORF">DHL47_05920</name>
</gene>
<accession>A0ABS5AWB6</accession>
<protein>
    <submittedName>
        <fullName evidence="1">Uncharacterized protein</fullName>
    </submittedName>
</protein>
<reference evidence="1 2" key="1">
    <citation type="submission" date="2018-05" db="EMBL/GenBank/DDBJ databases">
        <title>Draft genome sequence of Streptococcus panodentis CCUG 70867T.</title>
        <authorList>
            <person name="Salva-Serra F."/>
            <person name="Mendez V."/>
            <person name="Jaen-Luchoro D."/>
            <person name="Gonzales-Siles L."/>
            <person name="Karlsson R."/>
            <person name="Engstrom-Jakobsson H."/>
            <person name="Busquets A."/>
            <person name="Gomila M."/>
            <person name="Pineiro-Iglesias B."/>
            <person name="Bennasar-Figueras A."/>
            <person name="Seeger M."/>
            <person name="Moore E."/>
        </authorList>
    </citation>
    <scope>NUCLEOTIDE SEQUENCE [LARGE SCALE GENOMIC DNA]</scope>
    <source>
        <strain evidence="1 2">CCUG 70867</strain>
    </source>
</reference>
<dbReference type="EMBL" id="QFAY01000010">
    <property type="protein sequence ID" value="MBP2620879.1"/>
    <property type="molecule type" value="Genomic_DNA"/>
</dbReference>
<comment type="caution">
    <text evidence="1">The sequence shown here is derived from an EMBL/GenBank/DDBJ whole genome shotgun (WGS) entry which is preliminary data.</text>
</comment>
<evidence type="ECO:0000313" key="2">
    <source>
        <dbReference type="Proteomes" id="UP001519349"/>
    </source>
</evidence>
<keyword evidence="2" id="KW-1185">Reference proteome</keyword>